<evidence type="ECO:0000313" key="1">
    <source>
        <dbReference type="EMBL" id="DAE19627.1"/>
    </source>
</evidence>
<dbReference type="EMBL" id="BK015680">
    <property type="protein sequence ID" value="DAE19627.1"/>
    <property type="molecule type" value="Genomic_DNA"/>
</dbReference>
<protein>
    <submittedName>
        <fullName evidence="1">Uncharacterized protein</fullName>
    </submittedName>
</protein>
<accession>A0A8S5QLG2</accession>
<reference evidence="1" key="1">
    <citation type="journal article" date="2021" name="Proc. Natl. Acad. Sci. U.S.A.">
        <title>A Catalog of Tens of Thousands of Viruses from Human Metagenomes Reveals Hidden Associations with Chronic Diseases.</title>
        <authorList>
            <person name="Tisza M.J."/>
            <person name="Buck C.B."/>
        </authorList>
    </citation>
    <scope>NUCLEOTIDE SEQUENCE</scope>
    <source>
        <strain evidence="1">CtdRZ1</strain>
    </source>
</reference>
<sequence>MKKKIPFEAALPLRAPPLRRGLCVCAATFPTARKSPGSVFASGTSFLHAVYITIFSAKGTTATDCSETGAEFT</sequence>
<proteinExistence type="predicted"/>
<organism evidence="1">
    <name type="scientific">Podoviridae sp. ctdRZ1</name>
    <dbReference type="NCBI Taxonomy" id="2826568"/>
    <lineage>
        <taxon>Viruses</taxon>
        <taxon>Duplodnaviria</taxon>
        <taxon>Heunggongvirae</taxon>
        <taxon>Uroviricota</taxon>
        <taxon>Caudoviricetes</taxon>
    </lineage>
</organism>
<name>A0A8S5QLG2_9CAUD</name>